<dbReference type="AlphaFoldDB" id="A0AAW1XUU1"/>
<comment type="caution">
    <text evidence="8">The sequence shown here is derived from an EMBL/GenBank/DDBJ whole genome shotgun (WGS) entry which is preliminary data.</text>
</comment>
<dbReference type="GO" id="GO:0003712">
    <property type="term" value="F:transcription coregulator activity"/>
    <property type="evidence" value="ECO:0007669"/>
    <property type="project" value="InterPro"/>
</dbReference>
<evidence type="ECO:0000256" key="4">
    <source>
        <dbReference type="ARBA" id="ARBA00023163"/>
    </source>
</evidence>
<name>A0AAW1XUU1_RUBAR</name>
<comment type="similarity">
    <text evidence="2 6">Belongs to the Mediator complex subunit 6 family.</text>
</comment>
<keyword evidence="9" id="KW-1185">Reference proteome</keyword>
<gene>
    <name evidence="6" type="primary">MED6</name>
    <name evidence="8" type="ORF">M0R45_017149</name>
</gene>
<evidence type="ECO:0000256" key="2">
    <source>
        <dbReference type="ARBA" id="ARBA00007526"/>
    </source>
</evidence>
<organism evidence="8 9">
    <name type="scientific">Rubus argutus</name>
    <name type="common">Southern blackberry</name>
    <dbReference type="NCBI Taxonomy" id="59490"/>
    <lineage>
        <taxon>Eukaryota</taxon>
        <taxon>Viridiplantae</taxon>
        <taxon>Streptophyta</taxon>
        <taxon>Embryophyta</taxon>
        <taxon>Tracheophyta</taxon>
        <taxon>Spermatophyta</taxon>
        <taxon>Magnoliopsida</taxon>
        <taxon>eudicotyledons</taxon>
        <taxon>Gunneridae</taxon>
        <taxon>Pentapetalae</taxon>
        <taxon>rosids</taxon>
        <taxon>fabids</taxon>
        <taxon>Rosales</taxon>
        <taxon>Rosaceae</taxon>
        <taxon>Rosoideae</taxon>
        <taxon>Rosoideae incertae sedis</taxon>
        <taxon>Rubus</taxon>
    </lineage>
</organism>
<comment type="subunit">
    <text evidence="6">Component of the Mediator complex.</text>
</comment>
<proteinExistence type="inferred from homology"/>
<evidence type="ECO:0000313" key="9">
    <source>
        <dbReference type="Proteomes" id="UP001457282"/>
    </source>
</evidence>
<evidence type="ECO:0000256" key="7">
    <source>
        <dbReference type="SAM" id="MobiDB-lite"/>
    </source>
</evidence>
<dbReference type="PANTHER" id="PTHR13104">
    <property type="entry name" value="MED-6-RELATED"/>
    <property type="match status" value="1"/>
</dbReference>
<accession>A0AAW1XUU1</accession>
<evidence type="ECO:0000313" key="8">
    <source>
        <dbReference type="EMBL" id="KAK9940490.1"/>
    </source>
</evidence>
<evidence type="ECO:0000256" key="1">
    <source>
        <dbReference type="ARBA" id="ARBA00004123"/>
    </source>
</evidence>
<dbReference type="InterPro" id="IPR007018">
    <property type="entry name" value="Mediator_Med6"/>
</dbReference>
<dbReference type="Gene3D" id="3.10.450.580">
    <property type="entry name" value="Mediator complex, subunit Med6"/>
    <property type="match status" value="1"/>
</dbReference>
<evidence type="ECO:0000256" key="3">
    <source>
        <dbReference type="ARBA" id="ARBA00023015"/>
    </source>
</evidence>
<dbReference type="InterPro" id="IPR038566">
    <property type="entry name" value="Mediator_Med6_sf"/>
</dbReference>
<comment type="subcellular location">
    <subcellularLocation>
        <location evidence="1 6">Nucleus</location>
    </subcellularLocation>
</comment>
<sequence length="336" mass="37762">MSSFFTNQFLAQAAQVQDLEIPQVPETFGGMEREEPTELNIAQLPPDQSHQLPKAMRGRGWPRKADQGGHGGRNSGRPRSRERKSKDELPSDWQVITKTRKSGKSAGQVDRRQGKDTEDISEPECNEGIPANEGKTDLCFREEAWLKAFPLDRNGVFKYFTMSPFYDCTCNNQQLRQNSIHPFDLSYLSQMIGIEYMLTQVKEPNLFVIIKQKRDSPEIVTPVATYYVLDGSIYQAPHLRNVLEAKMGSVLHYISTAASNLDKIGYVGFEYGTTANSESTINKERSENGNEQVSRVDSILKSVWNKLPPAPPPPPFAEGYVPSATEVDKELKLKSS</sequence>
<feature type="region of interest" description="Disordered" evidence="7">
    <location>
        <begin position="21"/>
        <end position="129"/>
    </location>
</feature>
<feature type="compositionally biased region" description="Basic and acidic residues" evidence="7">
    <location>
        <begin position="109"/>
        <end position="118"/>
    </location>
</feature>
<dbReference type="GO" id="GO:0016592">
    <property type="term" value="C:mediator complex"/>
    <property type="evidence" value="ECO:0007669"/>
    <property type="project" value="InterPro"/>
</dbReference>
<keyword evidence="3 6" id="KW-0805">Transcription regulation</keyword>
<protein>
    <recommendedName>
        <fullName evidence="6">Mediator of RNA polymerase II transcription subunit 6</fullName>
    </recommendedName>
    <alternativeName>
        <fullName evidence="6">Mediator complex subunit 6</fullName>
    </alternativeName>
</protein>
<keyword evidence="4 6" id="KW-0804">Transcription</keyword>
<dbReference type="GO" id="GO:0006357">
    <property type="term" value="P:regulation of transcription by RNA polymerase II"/>
    <property type="evidence" value="ECO:0007669"/>
    <property type="project" value="InterPro"/>
</dbReference>
<dbReference type="EMBL" id="JBEDUW010000003">
    <property type="protein sequence ID" value="KAK9940490.1"/>
    <property type="molecule type" value="Genomic_DNA"/>
</dbReference>
<dbReference type="Pfam" id="PF04934">
    <property type="entry name" value="Med6"/>
    <property type="match status" value="1"/>
</dbReference>
<dbReference type="Proteomes" id="UP001457282">
    <property type="component" value="Unassembled WGS sequence"/>
</dbReference>
<reference evidence="8 9" key="1">
    <citation type="journal article" date="2023" name="G3 (Bethesda)">
        <title>A chromosome-length genome assembly and annotation of blackberry (Rubus argutus, cv. 'Hillquist').</title>
        <authorList>
            <person name="Bruna T."/>
            <person name="Aryal R."/>
            <person name="Dudchenko O."/>
            <person name="Sargent D.J."/>
            <person name="Mead D."/>
            <person name="Buti M."/>
            <person name="Cavallini A."/>
            <person name="Hytonen T."/>
            <person name="Andres J."/>
            <person name="Pham M."/>
            <person name="Weisz D."/>
            <person name="Mascagni F."/>
            <person name="Usai G."/>
            <person name="Natali L."/>
            <person name="Bassil N."/>
            <person name="Fernandez G.E."/>
            <person name="Lomsadze A."/>
            <person name="Armour M."/>
            <person name="Olukolu B."/>
            <person name="Poorten T."/>
            <person name="Britton C."/>
            <person name="Davik J."/>
            <person name="Ashrafi H."/>
            <person name="Aiden E.L."/>
            <person name="Borodovsky M."/>
            <person name="Worthington M."/>
        </authorList>
    </citation>
    <scope>NUCLEOTIDE SEQUENCE [LARGE SCALE GENOMIC DNA]</scope>
    <source>
        <strain evidence="8">PI 553951</strain>
    </source>
</reference>
<evidence type="ECO:0000256" key="5">
    <source>
        <dbReference type="ARBA" id="ARBA00023242"/>
    </source>
</evidence>
<keyword evidence="6" id="KW-0010">Activator</keyword>
<evidence type="ECO:0000256" key="6">
    <source>
        <dbReference type="RuleBase" id="RU364143"/>
    </source>
</evidence>
<keyword evidence="5 6" id="KW-0539">Nucleus</keyword>
<comment type="function">
    <text evidence="6">Component of the Mediator complex, a coactivator involved in the regulated transcription of nearly all RNA polymerase II-dependent genes. Mediator functions as a bridge to convey information from gene-specific regulatory proteins to the basal RNA polymerase II transcription machinery. Mediator is recruited to promoters by direct interactions with regulatory proteins and serves as a scaffold for the assembly of a functional preinitiation complex with RNA polymerase II and the general transcription factors.</text>
</comment>